<reference evidence="3" key="1">
    <citation type="journal article" date="2021" name="ISME J.">
        <title>Evolutionary origin and ecological implication of a unique nif island in free-living Bradyrhizobium lineages.</title>
        <authorList>
            <person name="Tao J."/>
        </authorList>
    </citation>
    <scope>NUCLEOTIDE SEQUENCE [LARGE SCALE GENOMIC DNA]</scope>
    <source>
        <strain evidence="3">SZCCT0434</strain>
    </source>
</reference>
<evidence type="ECO:0000313" key="3">
    <source>
        <dbReference type="Proteomes" id="UP001315278"/>
    </source>
</evidence>
<comment type="caution">
    <text evidence="2">The sequence shown here is derived from an EMBL/GenBank/DDBJ whole genome shotgun (WGS) entry which is preliminary data.</text>
</comment>
<evidence type="ECO:0000313" key="2">
    <source>
        <dbReference type="EMBL" id="MBR0799805.1"/>
    </source>
</evidence>
<feature type="region of interest" description="Disordered" evidence="1">
    <location>
        <begin position="15"/>
        <end position="42"/>
    </location>
</feature>
<keyword evidence="3" id="KW-1185">Reference proteome</keyword>
<gene>
    <name evidence="2" type="ORF">JQ615_30980</name>
</gene>
<dbReference type="Proteomes" id="UP001315278">
    <property type="component" value="Unassembled WGS sequence"/>
</dbReference>
<evidence type="ECO:0000256" key="1">
    <source>
        <dbReference type="SAM" id="MobiDB-lite"/>
    </source>
</evidence>
<sequence length="91" mass="10089">MQGWQFYEPQPELEEDPIKKSFEGPLGGTAASPTSADGRARSKLKNFPAVFRDPSDKLLARRVVPLGWPTPGRDLGHATPVARALTWIKYI</sequence>
<accession>A0ABS5FSH8</accession>
<name>A0ABS5FSH8_9BRAD</name>
<dbReference type="RefSeq" id="WP_212494460.1">
    <property type="nucleotide sequence ID" value="NZ_JAFCJH010000044.1"/>
</dbReference>
<protein>
    <submittedName>
        <fullName evidence="2">Uncharacterized protein</fullName>
    </submittedName>
</protein>
<proteinExistence type="predicted"/>
<organism evidence="2 3">
    <name type="scientific">Bradyrhizobium jicamae</name>
    <dbReference type="NCBI Taxonomy" id="280332"/>
    <lineage>
        <taxon>Bacteria</taxon>
        <taxon>Pseudomonadati</taxon>
        <taxon>Pseudomonadota</taxon>
        <taxon>Alphaproteobacteria</taxon>
        <taxon>Hyphomicrobiales</taxon>
        <taxon>Nitrobacteraceae</taxon>
        <taxon>Bradyrhizobium</taxon>
    </lineage>
</organism>
<dbReference type="EMBL" id="JAFCJH010000044">
    <property type="protein sequence ID" value="MBR0799805.1"/>
    <property type="molecule type" value="Genomic_DNA"/>
</dbReference>